<reference evidence="9 10" key="1">
    <citation type="submission" date="2019-01" db="EMBL/GenBank/DDBJ databases">
        <title>Filimonas sp. strain TTM-71.</title>
        <authorList>
            <person name="Chen W.-M."/>
        </authorList>
    </citation>
    <scope>NUCLEOTIDE SEQUENCE [LARGE SCALE GENOMIC DNA]</scope>
    <source>
        <strain evidence="9 10">TTM-71</strain>
    </source>
</reference>
<keyword evidence="6 7" id="KW-0961">Cell wall biogenesis/degradation</keyword>
<dbReference type="Pfam" id="PF20142">
    <property type="entry name" value="Scaffold"/>
    <property type="match status" value="1"/>
</dbReference>
<keyword evidence="3" id="KW-0808">Transferase</keyword>
<dbReference type="GO" id="GO:0016740">
    <property type="term" value="F:transferase activity"/>
    <property type="evidence" value="ECO:0007669"/>
    <property type="project" value="UniProtKB-KW"/>
</dbReference>
<dbReference type="InterPro" id="IPR036366">
    <property type="entry name" value="PGBDSf"/>
</dbReference>
<dbReference type="InterPro" id="IPR052905">
    <property type="entry name" value="LD-transpeptidase_YkuD-like"/>
</dbReference>
<evidence type="ECO:0000256" key="1">
    <source>
        <dbReference type="ARBA" id="ARBA00004752"/>
    </source>
</evidence>
<dbReference type="GO" id="GO:0009252">
    <property type="term" value="P:peptidoglycan biosynthetic process"/>
    <property type="evidence" value="ECO:0007669"/>
    <property type="project" value="UniProtKB-UniPathway"/>
</dbReference>
<evidence type="ECO:0000256" key="7">
    <source>
        <dbReference type="PROSITE-ProRule" id="PRU01373"/>
    </source>
</evidence>
<dbReference type="InterPro" id="IPR038063">
    <property type="entry name" value="Transpep_catalytic_dom"/>
</dbReference>
<feature type="active site" description="Proton donor/acceptor" evidence="7">
    <location>
        <position position="436"/>
    </location>
</feature>
<dbReference type="InterPro" id="IPR005490">
    <property type="entry name" value="LD_TPept_cat_dom"/>
</dbReference>
<sequence>MKKCFYYVLTGLAMAGWWACGNQKKEKKPIVRDTTITRQTSFNNLFLDSTQIDAFLKSDTVFKPYAGSYSDFYKHRNYEYAWFDSSGIAEQAGNFLNLLSSTVEELKDSSLYSKQLEKLYTDFTKDSSHMQDRAKLLKTELYLTGQFFKYASKVYEGSELDVSELGWFIPRKKIDLTAVLDSVIKTKGKKGTDYAPLNPQYNELQSFLAKYDKIQKDTRWDSIPRIKKTLKQGDTDTVLVVVKQRLQALGDMAAADSNGAAFDASLSDALKVFQQRMGLTVDGKLSQGVINELNVPIDQRIKQILINMERVRWLPSGKDSSYILVNIPEYKLHVYEKGNQAFEMNVIVGTEGNSTVIFNGRLKYVVFAPYWNVPSSIVRKEIVPGMNRNSNYLARQNMEITGTEGGLPVVRQKPGPQNSLGLVKFLFPNNYNIYLHDTPNRELFNRANRSFSHGCIRIAEPAKMAQYLLQDQPEWTETKIDSAMHGTKEKWVTVKNPVSVFICYFTSWVDGDGRINFRKDIYGHDKKMADKLFVR</sequence>
<dbReference type="SUPFAM" id="SSF47090">
    <property type="entry name" value="PGBD-like"/>
    <property type="match status" value="1"/>
</dbReference>
<name>A0A4Q1D1Y3_9BACT</name>
<protein>
    <recommendedName>
        <fullName evidence="8">L,D-TPase catalytic domain-containing protein</fullName>
    </recommendedName>
</protein>
<evidence type="ECO:0000256" key="3">
    <source>
        <dbReference type="ARBA" id="ARBA00022679"/>
    </source>
</evidence>
<gene>
    <name evidence="9" type="ORF">ESB13_19005</name>
</gene>
<dbReference type="GO" id="GO:0004180">
    <property type="term" value="F:carboxypeptidase activity"/>
    <property type="evidence" value="ECO:0007669"/>
    <property type="project" value="UniProtKB-ARBA"/>
</dbReference>
<dbReference type="InterPro" id="IPR002477">
    <property type="entry name" value="Peptidoglycan-bd-like"/>
</dbReference>
<feature type="domain" description="L,D-TPase catalytic" evidence="8">
    <location>
        <begin position="321"/>
        <end position="483"/>
    </location>
</feature>
<dbReference type="InterPro" id="IPR036365">
    <property type="entry name" value="PGBD-like_sf"/>
</dbReference>
<dbReference type="RefSeq" id="WP_129005273.1">
    <property type="nucleotide sequence ID" value="NZ_SDHZ01000003.1"/>
</dbReference>
<dbReference type="GO" id="GO:0071555">
    <property type="term" value="P:cell wall organization"/>
    <property type="evidence" value="ECO:0007669"/>
    <property type="project" value="UniProtKB-UniRule"/>
</dbReference>
<dbReference type="Proteomes" id="UP000290545">
    <property type="component" value="Unassembled WGS sequence"/>
</dbReference>
<keyword evidence="10" id="KW-1185">Reference proteome</keyword>
<evidence type="ECO:0000256" key="2">
    <source>
        <dbReference type="ARBA" id="ARBA00005992"/>
    </source>
</evidence>
<dbReference type="CDD" id="cd16913">
    <property type="entry name" value="YkuD_like"/>
    <property type="match status" value="1"/>
</dbReference>
<dbReference type="PANTHER" id="PTHR41533:SF2">
    <property type="entry name" value="BLR7131 PROTEIN"/>
    <property type="match status" value="1"/>
</dbReference>
<evidence type="ECO:0000256" key="6">
    <source>
        <dbReference type="ARBA" id="ARBA00023316"/>
    </source>
</evidence>
<accession>A0A4Q1D1Y3</accession>
<dbReference type="PROSITE" id="PS52029">
    <property type="entry name" value="LD_TPASE"/>
    <property type="match status" value="1"/>
</dbReference>
<comment type="similarity">
    <text evidence="2">Belongs to the YkuD family.</text>
</comment>
<feature type="active site" description="Nucleophile" evidence="7">
    <location>
        <position position="455"/>
    </location>
</feature>
<dbReference type="Gene3D" id="1.10.101.10">
    <property type="entry name" value="PGBD-like superfamily/PGBD"/>
    <property type="match status" value="1"/>
</dbReference>
<dbReference type="PANTHER" id="PTHR41533">
    <property type="entry name" value="L,D-TRANSPEPTIDASE HI_1667-RELATED"/>
    <property type="match status" value="1"/>
</dbReference>
<evidence type="ECO:0000256" key="5">
    <source>
        <dbReference type="ARBA" id="ARBA00022984"/>
    </source>
</evidence>
<dbReference type="InterPro" id="IPR045380">
    <property type="entry name" value="LD_TPept_scaffold_dom"/>
</dbReference>
<dbReference type="Pfam" id="PF03734">
    <property type="entry name" value="YkuD"/>
    <property type="match status" value="1"/>
</dbReference>
<dbReference type="GO" id="GO:0008360">
    <property type="term" value="P:regulation of cell shape"/>
    <property type="evidence" value="ECO:0007669"/>
    <property type="project" value="UniProtKB-UniRule"/>
</dbReference>
<evidence type="ECO:0000259" key="8">
    <source>
        <dbReference type="PROSITE" id="PS52029"/>
    </source>
</evidence>
<keyword evidence="5 7" id="KW-0573">Peptidoglycan synthesis</keyword>
<keyword evidence="4 7" id="KW-0133">Cell shape</keyword>
<dbReference type="EMBL" id="SDHZ01000003">
    <property type="protein sequence ID" value="RXK81876.1"/>
    <property type="molecule type" value="Genomic_DNA"/>
</dbReference>
<dbReference type="Gene3D" id="2.40.440.10">
    <property type="entry name" value="L,D-transpeptidase catalytic domain-like"/>
    <property type="match status" value="1"/>
</dbReference>
<comment type="caution">
    <text evidence="9">The sequence shown here is derived from an EMBL/GenBank/DDBJ whole genome shotgun (WGS) entry which is preliminary data.</text>
</comment>
<dbReference type="SUPFAM" id="SSF141523">
    <property type="entry name" value="L,D-transpeptidase catalytic domain-like"/>
    <property type="match status" value="1"/>
</dbReference>
<evidence type="ECO:0000313" key="9">
    <source>
        <dbReference type="EMBL" id="RXK81876.1"/>
    </source>
</evidence>
<dbReference type="OrthoDB" id="9778545at2"/>
<evidence type="ECO:0000256" key="4">
    <source>
        <dbReference type="ARBA" id="ARBA00022960"/>
    </source>
</evidence>
<proteinExistence type="inferred from homology"/>
<organism evidence="9 10">
    <name type="scientific">Filimonas effusa</name>
    <dbReference type="NCBI Taxonomy" id="2508721"/>
    <lineage>
        <taxon>Bacteria</taxon>
        <taxon>Pseudomonadati</taxon>
        <taxon>Bacteroidota</taxon>
        <taxon>Chitinophagia</taxon>
        <taxon>Chitinophagales</taxon>
        <taxon>Chitinophagaceae</taxon>
        <taxon>Filimonas</taxon>
    </lineage>
</organism>
<dbReference type="Pfam" id="PF01471">
    <property type="entry name" value="PG_binding_1"/>
    <property type="match status" value="1"/>
</dbReference>
<dbReference type="UniPathway" id="UPA00219"/>
<evidence type="ECO:0000313" key="10">
    <source>
        <dbReference type="Proteomes" id="UP000290545"/>
    </source>
</evidence>
<dbReference type="AlphaFoldDB" id="A0A4Q1D1Y3"/>
<comment type="pathway">
    <text evidence="1 7">Cell wall biogenesis; peptidoglycan biosynthesis.</text>
</comment>